<sequence>MNMSQLRFLTIRFVG</sequence>
<proteinExistence type="predicted"/>
<accession>A0AAF0U251</accession>
<protein>
    <submittedName>
        <fullName evidence="1">Uncharacterized protein</fullName>
    </submittedName>
</protein>
<dbReference type="Proteomes" id="UP001234989">
    <property type="component" value="Chromosome 7"/>
</dbReference>
<reference evidence="1" key="1">
    <citation type="submission" date="2023-08" db="EMBL/GenBank/DDBJ databases">
        <title>A de novo genome assembly of Solanum verrucosum Schlechtendal, a Mexican diploid species geographically isolated from the other diploid A-genome species in potato relatives.</title>
        <authorList>
            <person name="Hosaka K."/>
        </authorList>
    </citation>
    <scope>NUCLEOTIDE SEQUENCE</scope>
    <source>
        <tissue evidence="1">Young leaves</tissue>
    </source>
</reference>
<name>A0AAF0U251_SOLVR</name>
<gene>
    <name evidence="1" type="ORF">MTR67_031179</name>
</gene>
<organism evidence="1 2">
    <name type="scientific">Solanum verrucosum</name>
    <dbReference type="NCBI Taxonomy" id="315347"/>
    <lineage>
        <taxon>Eukaryota</taxon>
        <taxon>Viridiplantae</taxon>
        <taxon>Streptophyta</taxon>
        <taxon>Embryophyta</taxon>
        <taxon>Tracheophyta</taxon>
        <taxon>Spermatophyta</taxon>
        <taxon>Magnoliopsida</taxon>
        <taxon>eudicotyledons</taxon>
        <taxon>Gunneridae</taxon>
        <taxon>Pentapetalae</taxon>
        <taxon>asterids</taxon>
        <taxon>lamiids</taxon>
        <taxon>Solanales</taxon>
        <taxon>Solanaceae</taxon>
        <taxon>Solanoideae</taxon>
        <taxon>Solaneae</taxon>
        <taxon>Solanum</taxon>
    </lineage>
</organism>
<evidence type="ECO:0000313" key="1">
    <source>
        <dbReference type="EMBL" id="WMV37794.1"/>
    </source>
</evidence>
<keyword evidence="2" id="KW-1185">Reference proteome</keyword>
<dbReference type="EMBL" id="CP133618">
    <property type="protein sequence ID" value="WMV37794.1"/>
    <property type="molecule type" value="Genomic_DNA"/>
</dbReference>
<evidence type="ECO:0000313" key="2">
    <source>
        <dbReference type="Proteomes" id="UP001234989"/>
    </source>
</evidence>